<sequence length="165" mass="18688">MKRILFCLLFFPFLVSANSNLTENDISTYLADICKSTPYYFTQQMNGLIIKDNSQSTIGKISREDINKYKLIEKYKNLGDDAFKSYATIIDMTGEINIKNIHSETRIAGVCLVLVAQDDIMSVTADYVMAHSEGISKLPIAIMETLVNKNVNELETLLEKIKKFN</sequence>
<dbReference type="EMBL" id="QGLR01000012">
    <property type="protein sequence ID" value="PXZ06312.1"/>
    <property type="molecule type" value="Genomic_DNA"/>
</dbReference>
<gene>
    <name evidence="2" type="ORF">DKK70_10050</name>
</gene>
<dbReference type="RefSeq" id="WP_110433878.1">
    <property type="nucleotide sequence ID" value="NZ_QGLR01000012.1"/>
</dbReference>
<keyword evidence="1" id="KW-0732">Signal</keyword>
<evidence type="ECO:0000256" key="1">
    <source>
        <dbReference type="SAM" id="SignalP"/>
    </source>
</evidence>
<protein>
    <submittedName>
        <fullName evidence="2">Uncharacterized protein</fullName>
    </submittedName>
</protein>
<evidence type="ECO:0000313" key="2">
    <source>
        <dbReference type="EMBL" id="PXZ06312.1"/>
    </source>
</evidence>
<proteinExistence type="predicted"/>
<comment type="caution">
    <text evidence="2">The sequence shown here is derived from an EMBL/GenBank/DDBJ whole genome shotgun (WGS) entry which is preliminary data.</text>
</comment>
<reference evidence="2 3" key="1">
    <citation type="submission" date="2018-05" db="EMBL/GenBank/DDBJ databases">
        <title>Reference genomes for bee gut microbiota database.</title>
        <authorList>
            <person name="Ellegaard K.M."/>
        </authorList>
    </citation>
    <scope>NUCLEOTIDE SEQUENCE [LARGE SCALE GENOMIC DNA]</scope>
    <source>
        <strain evidence="2 3">ESL0182</strain>
    </source>
</reference>
<organism evidence="2 3">
    <name type="scientific">Gilliamella apicola</name>
    <dbReference type="NCBI Taxonomy" id="1196095"/>
    <lineage>
        <taxon>Bacteria</taxon>
        <taxon>Pseudomonadati</taxon>
        <taxon>Pseudomonadota</taxon>
        <taxon>Gammaproteobacteria</taxon>
        <taxon>Orbales</taxon>
        <taxon>Orbaceae</taxon>
        <taxon>Gilliamella</taxon>
    </lineage>
</organism>
<name>A0A2V4DZH7_9GAMM</name>
<feature type="chain" id="PRO_5015912542" evidence="1">
    <location>
        <begin position="18"/>
        <end position="165"/>
    </location>
</feature>
<feature type="signal peptide" evidence="1">
    <location>
        <begin position="1"/>
        <end position="17"/>
    </location>
</feature>
<dbReference type="Proteomes" id="UP000247932">
    <property type="component" value="Unassembled WGS sequence"/>
</dbReference>
<keyword evidence="3" id="KW-1185">Reference proteome</keyword>
<dbReference type="AlphaFoldDB" id="A0A2V4DZH7"/>
<accession>A0A2V4DZH7</accession>
<evidence type="ECO:0000313" key="3">
    <source>
        <dbReference type="Proteomes" id="UP000247932"/>
    </source>
</evidence>